<evidence type="ECO:0000313" key="5">
    <source>
        <dbReference type="EMBL" id="GAA6406890.1"/>
    </source>
</evidence>
<reference evidence="5 6" key="1">
    <citation type="submission" date="2024-04" db="EMBL/GenBank/DDBJ databases">
        <title>Defined microbial consortia suppress multidrug-resistant proinflammatory Enterobacteriaceae via ecological control.</title>
        <authorList>
            <person name="Furuichi M."/>
            <person name="Kawaguchi T."/>
            <person name="Pust M."/>
            <person name="Yasuma K."/>
            <person name="Plichta D."/>
            <person name="Hasegawa N."/>
            <person name="Ohya T."/>
            <person name="Bhattarai S."/>
            <person name="Sasajima S."/>
            <person name="Aoto Y."/>
            <person name="Tuganbaev T."/>
            <person name="Yaginuma M."/>
            <person name="Ueda M."/>
            <person name="Okahashi N."/>
            <person name="Amafuji K."/>
            <person name="Kiridooshi Y."/>
            <person name="Sugita K."/>
            <person name="Strazar M."/>
            <person name="Skelly A."/>
            <person name="Suda W."/>
            <person name="Hattori M."/>
            <person name="Nakamoto N."/>
            <person name="Caballero S."/>
            <person name="Norman J."/>
            <person name="Olle B."/>
            <person name="Tanoue T."/>
            <person name="Arita M."/>
            <person name="Bucci V."/>
            <person name="Atarashi K."/>
            <person name="Xavier R."/>
            <person name="Honda K."/>
        </authorList>
    </citation>
    <scope>NUCLEOTIDE SEQUENCE [LARGE SCALE GENOMIC DNA]</scope>
    <source>
        <strain evidence="6">k04-0078-D8-1</strain>
    </source>
</reference>
<dbReference type="Gene3D" id="3.40.50.300">
    <property type="entry name" value="P-loop containing nucleotide triphosphate hydrolases"/>
    <property type="match status" value="1"/>
</dbReference>
<comment type="caution">
    <text evidence="5">The sequence shown here is derived from an EMBL/GenBank/DDBJ whole genome shotgun (WGS) entry which is preliminary data.</text>
</comment>
<dbReference type="EMBL" id="BAABYW010000001">
    <property type="protein sequence ID" value="GAA6406890.1"/>
    <property type="molecule type" value="Genomic_DNA"/>
</dbReference>
<keyword evidence="1" id="KW-0813">Transport</keyword>
<dbReference type="Proteomes" id="UP001600943">
    <property type="component" value="Unassembled WGS sequence"/>
</dbReference>
<proteinExistence type="predicted"/>
<feature type="domain" description="ABC transporter" evidence="4">
    <location>
        <begin position="5"/>
        <end position="233"/>
    </location>
</feature>
<dbReference type="InterPro" id="IPR003439">
    <property type="entry name" value="ABC_transporter-like_ATP-bd"/>
</dbReference>
<evidence type="ECO:0000313" key="6">
    <source>
        <dbReference type="Proteomes" id="UP001600943"/>
    </source>
</evidence>
<keyword evidence="3 5" id="KW-0067">ATP-binding</keyword>
<dbReference type="CDD" id="cd03230">
    <property type="entry name" value="ABC_DR_subfamily_A"/>
    <property type="match status" value="1"/>
</dbReference>
<dbReference type="SMART" id="SM00382">
    <property type="entry name" value="AAA"/>
    <property type="match status" value="1"/>
</dbReference>
<evidence type="ECO:0000256" key="2">
    <source>
        <dbReference type="ARBA" id="ARBA00022741"/>
    </source>
</evidence>
<dbReference type="Pfam" id="PF00005">
    <property type="entry name" value="ABC_tran"/>
    <property type="match status" value="1"/>
</dbReference>
<dbReference type="GO" id="GO:0005524">
    <property type="term" value="F:ATP binding"/>
    <property type="evidence" value="ECO:0007669"/>
    <property type="project" value="UniProtKB-KW"/>
</dbReference>
<dbReference type="RefSeq" id="WP_390403838.1">
    <property type="nucleotide sequence ID" value="NZ_BAABYW010000001.1"/>
</dbReference>
<keyword evidence="6" id="KW-1185">Reference proteome</keyword>
<dbReference type="SUPFAM" id="SSF52540">
    <property type="entry name" value="P-loop containing nucleoside triphosphate hydrolases"/>
    <property type="match status" value="1"/>
</dbReference>
<dbReference type="InterPro" id="IPR003593">
    <property type="entry name" value="AAA+_ATPase"/>
</dbReference>
<dbReference type="InterPro" id="IPR027417">
    <property type="entry name" value="P-loop_NTPase"/>
</dbReference>
<dbReference type="PROSITE" id="PS50893">
    <property type="entry name" value="ABC_TRANSPORTER_2"/>
    <property type="match status" value="1"/>
</dbReference>
<keyword evidence="2" id="KW-0547">Nucleotide-binding</keyword>
<evidence type="ECO:0000259" key="4">
    <source>
        <dbReference type="PROSITE" id="PS50893"/>
    </source>
</evidence>
<protein>
    <submittedName>
        <fullName evidence="5">ABC transporter ATP-binding protein</fullName>
    </submittedName>
</protein>
<sequence length="303" mass="34779">MDNVLEVRDLRKKYARFELQDVSFTIPEGCIAGFVGNNGAGKTTTIRAILNLIHKDGGQVNILGMDMNEKREREQEIKNRIGVVTDNGGFYGMFTLKETAALFASLYKNWDDSVYKDWIRKFNLNEKQKIQELSRGMKVKFSLALAMSHHAEFLVMDEPSSGLDLITRAQILESLREYMEREGRGVFFSTHIATDIEKVADIVILIDKGRIVFQKEKDILMEEYRIAKGDMRDLSREAEELFISLQKTKYGFTGVTGRMEDMRRLVPNALFEKPDMEEILMACMGKESMEYGKSAVYERCQAD</sequence>
<dbReference type="InterPro" id="IPR051782">
    <property type="entry name" value="ABC_Transporter_VariousFunc"/>
</dbReference>
<accession>A0ABQ0B608</accession>
<name>A0ABQ0B608_9FIRM</name>
<dbReference type="PANTHER" id="PTHR42939:SF3">
    <property type="entry name" value="ABC TRANSPORTER ATP-BINDING COMPONENT"/>
    <property type="match status" value="1"/>
</dbReference>
<evidence type="ECO:0000256" key="1">
    <source>
        <dbReference type="ARBA" id="ARBA00022448"/>
    </source>
</evidence>
<organism evidence="5 6">
    <name type="scientific">Blautia hominis</name>
    <dbReference type="NCBI Taxonomy" id="2025493"/>
    <lineage>
        <taxon>Bacteria</taxon>
        <taxon>Bacillati</taxon>
        <taxon>Bacillota</taxon>
        <taxon>Clostridia</taxon>
        <taxon>Lachnospirales</taxon>
        <taxon>Lachnospiraceae</taxon>
        <taxon>Blautia</taxon>
    </lineage>
</organism>
<gene>
    <name evidence="5" type="ORF">K040078D81_10070</name>
</gene>
<dbReference type="PANTHER" id="PTHR42939">
    <property type="entry name" value="ABC TRANSPORTER ATP-BINDING PROTEIN ALBC-RELATED"/>
    <property type="match status" value="1"/>
</dbReference>
<evidence type="ECO:0000256" key="3">
    <source>
        <dbReference type="ARBA" id="ARBA00022840"/>
    </source>
</evidence>